<sequence>MTDKPQNFLLTDAIQNIIHSSRSGTKKLSKNRIASYGSFKKIIEGYEIYLQKSIYVQNINLDFLNKFSSYLEEEKKYSNGYSLKKIADLKTICLNAEQKGFKINTELKTYKALKEKKQHIIYLTIEELEMIKIFPLFDSELENARKWLLLGCEIGQRSVDLLKIDESSLTTKKGIEVIELTQEKTGKQISIPIRPSLKLILTDGFPTKKPLHKLNEQIKKICKLCGINQKIEGVLYDFESKRRTEGIFEKHRLITAHVCRRTFAINNYGKMQSRLLRQITGHSTETILLEYIGKKETPHKSQTLSLF</sequence>
<gene>
    <name evidence="4" type="ORF">RM519_06895</name>
</gene>
<dbReference type="InterPro" id="IPR025269">
    <property type="entry name" value="SAM-like_dom"/>
</dbReference>
<dbReference type="Gene3D" id="1.10.443.10">
    <property type="entry name" value="Intergrase catalytic core"/>
    <property type="match status" value="1"/>
</dbReference>
<dbReference type="RefSeq" id="WP_311592930.1">
    <property type="nucleotide sequence ID" value="NZ_JAVRHV010000002.1"/>
</dbReference>
<dbReference type="Gene3D" id="1.10.150.130">
    <property type="match status" value="1"/>
</dbReference>
<proteinExistence type="predicted"/>
<dbReference type="Proteomes" id="UP001252186">
    <property type="component" value="Unassembled WGS sequence"/>
</dbReference>
<keyword evidence="1" id="KW-0238">DNA-binding</keyword>
<dbReference type="InterPro" id="IPR010998">
    <property type="entry name" value="Integrase_recombinase_N"/>
</dbReference>
<dbReference type="InterPro" id="IPR011010">
    <property type="entry name" value="DNA_brk_join_enz"/>
</dbReference>
<keyword evidence="5" id="KW-1185">Reference proteome</keyword>
<evidence type="ECO:0000256" key="1">
    <source>
        <dbReference type="ARBA" id="ARBA00023125"/>
    </source>
</evidence>
<dbReference type="Pfam" id="PF13102">
    <property type="entry name" value="Phage_int_SAM_5"/>
    <property type="match status" value="1"/>
</dbReference>
<evidence type="ECO:0000313" key="5">
    <source>
        <dbReference type="Proteomes" id="UP001252186"/>
    </source>
</evidence>
<dbReference type="EMBL" id="JAVRHV010000002">
    <property type="protein sequence ID" value="MDT0552966.1"/>
    <property type="molecule type" value="Genomic_DNA"/>
</dbReference>
<feature type="domain" description="Phage integrase SAM-like" evidence="3">
    <location>
        <begin position="26"/>
        <end position="104"/>
    </location>
</feature>
<evidence type="ECO:0000259" key="3">
    <source>
        <dbReference type="Pfam" id="PF13102"/>
    </source>
</evidence>
<dbReference type="InterPro" id="IPR013762">
    <property type="entry name" value="Integrase-like_cat_sf"/>
</dbReference>
<accession>A0ABU2Y441</accession>
<name>A0ABU2Y441_9FLAO</name>
<evidence type="ECO:0000256" key="2">
    <source>
        <dbReference type="ARBA" id="ARBA00023172"/>
    </source>
</evidence>
<dbReference type="SUPFAM" id="SSF56349">
    <property type="entry name" value="DNA breaking-rejoining enzymes"/>
    <property type="match status" value="1"/>
</dbReference>
<protein>
    <submittedName>
        <fullName evidence="4">Phage integrase SAM-like domain-containing protein</fullName>
    </submittedName>
</protein>
<comment type="caution">
    <text evidence="4">The sequence shown here is derived from an EMBL/GenBank/DDBJ whole genome shotgun (WGS) entry which is preliminary data.</text>
</comment>
<organism evidence="4 5">
    <name type="scientific">Urechidicola vernalis</name>
    <dbReference type="NCBI Taxonomy" id="3075600"/>
    <lineage>
        <taxon>Bacteria</taxon>
        <taxon>Pseudomonadati</taxon>
        <taxon>Bacteroidota</taxon>
        <taxon>Flavobacteriia</taxon>
        <taxon>Flavobacteriales</taxon>
        <taxon>Flavobacteriaceae</taxon>
        <taxon>Urechidicola</taxon>
    </lineage>
</organism>
<reference evidence="4 5" key="1">
    <citation type="submission" date="2023-09" db="EMBL/GenBank/DDBJ databases">
        <authorList>
            <person name="Rey-Velasco X."/>
        </authorList>
    </citation>
    <scope>NUCLEOTIDE SEQUENCE [LARGE SCALE GENOMIC DNA]</scope>
    <source>
        <strain evidence="4 5">P050</strain>
    </source>
</reference>
<evidence type="ECO:0000313" key="4">
    <source>
        <dbReference type="EMBL" id="MDT0552966.1"/>
    </source>
</evidence>
<keyword evidence="2" id="KW-0233">DNA recombination</keyword>